<evidence type="ECO:0000256" key="1">
    <source>
        <dbReference type="SAM" id="MobiDB-lite"/>
    </source>
</evidence>
<reference evidence="2" key="1">
    <citation type="journal article" date="2021" name="bioRxiv">
        <title>Whole Genome Assembly and Annotation of Northern Wild Rice, Zizania palustris L., Supports a Whole Genome Duplication in the Zizania Genus.</title>
        <authorList>
            <person name="Haas M."/>
            <person name="Kono T."/>
            <person name="Macchietto M."/>
            <person name="Millas R."/>
            <person name="McGilp L."/>
            <person name="Shao M."/>
            <person name="Duquette J."/>
            <person name="Hirsch C.N."/>
            <person name="Kimball J."/>
        </authorList>
    </citation>
    <scope>NUCLEOTIDE SEQUENCE</scope>
    <source>
        <tissue evidence="2">Fresh leaf tissue</tissue>
    </source>
</reference>
<name>A0A8J5W0C9_ZIZPA</name>
<dbReference type="Proteomes" id="UP000729402">
    <property type="component" value="Unassembled WGS sequence"/>
</dbReference>
<evidence type="ECO:0000313" key="2">
    <source>
        <dbReference type="EMBL" id="KAG8081991.1"/>
    </source>
</evidence>
<comment type="caution">
    <text evidence="2">The sequence shown here is derived from an EMBL/GenBank/DDBJ whole genome shotgun (WGS) entry which is preliminary data.</text>
</comment>
<dbReference type="EMBL" id="JAAALK010000086">
    <property type="protein sequence ID" value="KAG8081991.1"/>
    <property type="molecule type" value="Genomic_DNA"/>
</dbReference>
<keyword evidence="3" id="KW-1185">Reference proteome</keyword>
<organism evidence="2 3">
    <name type="scientific">Zizania palustris</name>
    <name type="common">Northern wild rice</name>
    <dbReference type="NCBI Taxonomy" id="103762"/>
    <lineage>
        <taxon>Eukaryota</taxon>
        <taxon>Viridiplantae</taxon>
        <taxon>Streptophyta</taxon>
        <taxon>Embryophyta</taxon>
        <taxon>Tracheophyta</taxon>
        <taxon>Spermatophyta</taxon>
        <taxon>Magnoliopsida</taxon>
        <taxon>Liliopsida</taxon>
        <taxon>Poales</taxon>
        <taxon>Poaceae</taxon>
        <taxon>BOP clade</taxon>
        <taxon>Oryzoideae</taxon>
        <taxon>Oryzeae</taxon>
        <taxon>Zizaniinae</taxon>
        <taxon>Zizania</taxon>
    </lineage>
</organism>
<dbReference type="AlphaFoldDB" id="A0A8J5W0C9"/>
<accession>A0A8J5W0C9</accession>
<feature type="region of interest" description="Disordered" evidence="1">
    <location>
        <begin position="1"/>
        <end position="76"/>
    </location>
</feature>
<proteinExistence type="predicted"/>
<feature type="region of interest" description="Disordered" evidence="1">
    <location>
        <begin position="143"/>
        <end position="162"/>
    </location>
</feature>
<evidence type="ECO:0000313" key="3">
    <source>
        <dbReference type="Proteomes" id="UP000729402"/>
    </source>
</evidence>
<gene>
    <name evidence="2" type="ORF">GUJ93_ZPchr0014g46496</name>
</gene>
<feature type="compositionally biased region" description="Basic and acidic residues" evidence="1">
    <location>
        <begin position="66"/>
        <end position="76"/>
    </location>
</feature>
<feature type="compositionally biased region" description="Basic and acidic residues" evidence="1">
    <location>
        <begin position="1"/>
        <end position="14"/>
    </location>
</feature>
<protein>
    <submittedName>
        <fullName evidence="2">Uncharacterized protein</fullName>
    </submittedName>
</protein>
<sequence>MKLKEITREERDNLGDNSARAVAVVRSSEGGDGNRGQRRWRGRNQASRGVDAQSPKKQAAANLNEGSRDDLHEESPVCRSSGASFLFLVLLKSLGPKRARRRRTASIWLAAASIWSPPPSSLQVQLRPSPEEIVRRKDYRGGRAWGCRRSSPSAAPPPGERYGLGSLSSIFGLGRRRTERRYQRAGRWVRSSGYYGKDE</sequence>
<reference evidence="2" key="2">
    <citation type="submission" date="2021-02" db="EMBL/GenBank/DDBJ databases">
        <authorList>
            <person name="Kimball J.A."/>
            <person name="Haas M.W."/>
            <person name="Macchietto M."/>
            <person name="Kono T."/>
            <person name="Duquette J."/>
            <person name="Shao M."/>
        </authorList>
    </citation>
    <scope>NUCLEOTIDE SEQUENCE</scope>
    <source>
        <tissue evidence="2">Fresh leaf tissue</tissue>
    </source>
</reference>